<dbReference type="GO" id="GO:0071014">
    <property type="term" value="C:post-mRNA release spliceosomal complex"/>
    <property type="evidence" value="ECO:0007669"/>
    <property type="project" value="TreeGrafter"/>
</dbReference>
<dbReference type="EMBL" id="HACM01004550">
    <property type="protein sequence ID" value="CRZ04992.1"/>
    <property type="molecule type" value="Transcribed_RNA"/>
</dbReference>
<keyword evidence="3" id="KW-0862">Zinc</keyword>
<dbReference type="Gene3D" id="4.10.60.10">
    <property type="entry name" value="Zinc finger, CCHC-type"/>
    <property type="match status" value="1"/>
</dbReference>
<evidence type="ECO:0000259" key="6">
    <source>
        <dbReference type="PROSITE" id="PS50158"/>
    </source>
</evidence>
<feature type="non-terminal residue" evidence="7">
    <location>
        <position position="1"/>
    </location>
</feature>
<dbReference type="InterPro" id="IPR001878">
    <property type="entry name" value="Znf_CCHC"/>
</dbReference>
<dbReference type="GO" id="GO:0000398">
    <property type="term" value="P:mRNA splicing, via spliceosome"/>
    <property type="evidence" value="ECO:0007669"/>
    <property type="project" value="TreeGrafter"/>
</dbReference>
<evidence type="ECO:0000256" key="1">
    <source>
        <dbReference type="ARBA" id="ARBA00022723"/>
    </source>
</evidence>
<dbReference type="Pfam" id="PF13696">
    <property type="entry name" value="zf-CCHC_2"/>
    <property type="match status" value="1"/>
</dbReference>
<organism evidence="7">
    <name type="scientific">Spongospora subterranea</name>
    <dbReference type="NCBI Taxonomy" id="70186"/>
    <lineage>
        <taxon>Eukaryota</taxon>
        <taxon>Sar</taxon>
        <taxon>Rhizaria</taxon>
        <taxon>Endomyxa</taxon>
        <taxon>Phytomyxea</taxon>
        <taxon>Plasmodiophorida</taxon>
        <taxon>Plasmodiophoridae</taxon>
        <taxon>Spongospora</taxon>
    </lineage>
</organism>
<feature type="domain" description="CCHC-type" evidence="6">
    <location>
        <begin position="284"/>
        <end position="300"/>
    </location>
</feature>
<protein>
    <recommendedName>
        <fullName evidence="6">CCHC-type domain-containing protein</fullName>
    </recommendedName>
</protein>
<dbReference type="Pfam" id="PF04677">
    <property type="entry name" value="CwfJ_C_1"/>
    <property type="match status" value="1"/>
</dbReference>
<feature type="region of interest" description="Disordered" evidence="5">
    <location>
        <begin position="238"/>
        <end position="278"/>
    </location>
</feature>
<sequence length="518" mass="57046">GCLAIYITPKAGSPMSDSQSDNGDGKPSRILISGAISSLPSLYSKISKLKPPFQYLFVLSPPPDNVLDQVAPLPTYFLGDADAVQHHPDHNLTILSVSGIVQVGSITIAYLSNPTTAPPISSRPVDILLTKEFPRGFHIFWSGKVSSPWSIGNYAISKTAMALTPRYHFANGIHAEIPPYCNPNGVITRFIGLSSQTNNLKHKFLYAFSYDPNAPQSTPPNTSDCPYTQLDQKGVKRHDQSDHDQHIKRPKVSLAPIDGSDSGIQRWSRSTHDDDGRCPPPSYKCHRCQTAGHWIKDCPKAGSGRAIPSPCWFCLASPNIESHLIVSIGTHIYAALPKGPMHPQHVLLVPIAHLASSAHLTPPAHRELAAYRQALHTMFQGNMVVYETNIRTRNTGHVQIQVVPISPQMMDKITPTSFIESAQQEFGCKFTRPDPGFDLGSLSIDDEYIWVEIGHELLIYYHKSGSHVPLQVVRSTLANMLGDMSLADWNNCRATLDDETELAHQFKQLFGPFDPSSV</sequence>
<evidence type="ECO:0000313" key="7">
    <source>
        <dbReference type="EMBL" id="CRZ04992.1"/>
    </source>
</evidence>
<name>A0A0H5QTD5_9EUKA</name>
<keyword evidence="2 4" id="KW-0863">Zinc-finger</keyword>
<dbReference type="Gene3D" id="3.30.428.10">
    <property type="entry name" value="HIT-like"/>
    <property type="match status" value="1"/>
</dbReference>
<dbReference type="GO" id="GO:0061632">
    <property type="term" value="F:RNA lariat debranching enzyme activator activity"/>
    <property type="evidence" value="ECO:0007669"/>
    <property type="project" value="TreeGrafter"/>
</dbReference>
<feature type="compositionally biased region" description="Basic and acidic residues" evidence="5">
    <location>
        <begin position="238"/>
        <end position="247"/>
    </location>
</feature>
<dbReference type="PANTHER" id="PTHR12072">
    <property type="entry name" value="CWF19, CELL CYCLE CONTROL PROTEIN"/>
    <property type="match status" value="1"/>
</dbReference>
<dbReference type="InterPro" id="IPR036265">
    <property type="entry name" value="HIT-like_sf"/>
</dbReference>
<dbReference type="AlphaFoldDB" id="A0A0H5QTD5"/>
<dbReference type="PANTHER" id="PTHR12072:SF4">
    <property type="entry name" value="CWF19-LIKE PROTEIN 1"/>
    <property type="match status" value="1"/>
</dbReference>
<proteinExistence type="predicted"/>
<dbReference type="GO" id="GO:0003676">
    <property type="term" value="F:nucleic acid binding"/>
    <property type="evidence" value="ECO:0007669"/>
    <property type="project" value="InterPro"/>
</dbReference>
<dbReference type="SUPFAM" id="SSF57756">
    <property type="entry name" value="Retrovirus zinc finger-like domains"/>
    <property type="match status" value="1"/>
</dbReference>
<dbReference type="GO" id="GO:0008270">
    <property type="term" value="F:zinc ion binding"/>
    <property type="evidence" value="ECO:0007669"/>
    <property type="project" value="UniProtKB-KW"/>
</dbReference>
<dbReference type="InterPro" id="IPR025829">
    <property type="entry name" value="Zn_knuckle_CX2CX3GHX4C"/>
</dbReference>
<dbReference type="SUPFAM" id="SSF54197">
    <property type="entry name" value="HIT-like"/>
    <property type="match status" value="1"/>
</dbReference>
<evidence type="ECO:0000256" key="2">
    <source>
        <dbReference type="ARBA" id="ARBA00022771"/>
    </source>
</evidence>
<reference evidence="7" key="1">
    <citation type="submission" date="2015-04" db="EMBL/GenBank/DDBJ databases">
        <title>The genome sequence of the plant pathogenic Rhizarian Plasmodiophora brassicae reveals insights in its biotrophic life cycle and the origin of chitin synthesis.</title>
        <authorList>
            <person name="Schwelm A."/>
            <person name="Fogelqvist J."/>
            <person name="Knaust A."/>
            <person name="Julke S."/>
            <person name="Lilja T."/>
            <person name="Dhandapani V."/>
            <person name="Bonilla-Rosso G."/>
            <person name="Karlsson M."/>
            <person name="Shevchenko A."/>
            <person name="Choi S.R."/>
            <person name="Kim H.G."/>
            <person name="Park J.Y."/>
            <person name="Lim Y.P."/>
            <person name="Ludwig-Muller J."/>
            <person name="Dixelius C."/>
        </authorList>
    </citation>
    <scope>NUCLEOTIDE SEQUENCE</scope>
    <source>
        <tissue evidence="7">Potato root galls</tissue>
    </source>
</reference>
<evidence type="ECO:0000256" key="3">
    <source>
        <dbReference type="ARBA" id="ARBA00022833"/>
    </source>
</evidence>
<dbReference type="PROSITE" id="PS50158">
    <property type="entry name" value="ZF_CCHC"/>
    <property type="match status" value="1"/>
</dbReference>
<dbReference type="InterPro" id="IPR006768">
    <property type="entry name" value="Cwf19-like_C_dom-1"/>
</dbReference>
<dbReference type="InterPro" id="IPR040194">
    <property type="entry name" value="Cwf19-like"/>
</dbReference>
<accession>A0A0H5QTD5</accession>
<dbReference type="InterPro" id="IPR036875">
    <property type="entry name" value="Znf_CCHC_sf"/>
</dbReference>
<keyword evidence="1" id="KW-0479">Metal-binding</keyword>
<evidence type="ECO:0000256" key="4">
    <source>
        <dbReference type="PROSITE-ProRule" id="PRU00047"/>
    </source>
</evidence>
<evidence type="ECO:0000256" key="5">
    <source>
        <dbReference type="SAM" id="MobiDB-lite"/>
    </source>
</evidence>